<feature type="region of interest" description="Disordered" evidence="1">
    <location>
        <begin position="1"/>
        <end position="20"/>
    </location>
</feature>
<dbReference type="RefSeq" id="WP_170166884.1">
    <property type="nucleotide sequence ID" value="NZ_UAPQ01000009.1"/>
</dbReference>
<evidence type="ECO:0000313" key="2">
    <source>
        <dbReference type="EMBL" id="SPT54073.1"/>
    </source>
</evidence>
<keyword evidence="3" id="KW-1185">Reference proteome</keyword>
<dbReference type="Proteomes" id="UP000250006">
    <property type="component" value="Unassembled WGS sequence"/>
</dbReference>
<protein>
    <recommendedName>
        <fullName evidence="4">Sensory transduction regulator</fullName>
    </recommendedName>
</protein>
<comment type="caution">
    <text evidence="2">The sequence shown here is derived from an EMBL/GenBank/DDBJ whole genome shotgun (WGS) entry which is preliminary data.</text>
</comment>
<evidence type="ECO:0000313" key="3">
    <source>
        <dbReference type="Proteomes" id="UP000250006"/>
    </source>
</evidence>
<dbReference type="Pfam" id="PF10722">
    <property type="entry name" value="YbjN"/>
    <property type="match status" value="1"/>
</dbReference>
<reference evidence="2 3" key="1">
    <citation type="submission" date="2018-06" db="EMBL/GenBank/DDBJ databases">
        <authorList>
            <consortium name="Pathogen Informatics"/>
            <person name="Doyle S."/>
        </authorList>
    </citation>
    <scope>NUCLEOTIDE SEQUENCE [LARGE SCALE GENOMIC DNA]</scope>
    <source>
        <strain evidence="2 3">NCTC11535</strain>
    </source>
</reference>
<organism evidence="2 3">
    <name type="scientific">Actinomyces bovis</name>
    <dbReference type="NCBI Taxonomy" id="1658"/>
    <lineage>
        <taxon>Bacteria</taxon>
        <taxon>Bacillati</taxon>
        <taxon>Actinomycetota</taxon>
        <taxon>Actinomycetes</taxon>
        <taxon>Actinomycetales</taxon>
        <taxon>Actinomycetaceae</taxon>
        <taxon>Actinomyces</taxon>
    </lineage>
</organism>
<evidence type="ECO:0008006" key="4">
    <source>
        <dbReference type="Google" id="ProtNLM"/>
    </source>
</evidence>
<dbReference type="InterPro" id="IPR019660">
    <property type="entry name" value="Put_sensory_transdc_reg_YbjN"/>
</dbReference>
<dbReference type="CDD" id="cd17511">
    <property type="entry name" value="YbjN_AmyR-like"/>
    <property type="match status" value="1"/>
</dbReference>
<sequence>MGVLPTPQDPTEVSGATRPEIPTPLTVERIAALFKERGYVFFIDSDGDLGGTWEDATFYFLLHGENKEVLHIRAQYPGTVDAAYLEKVREVMETSHRSRPWPKAFYRIDDEGDIRVYASHTVDYEHGVTDAQILQHVDCAISAILRLFESLNESLGR</sequence>
<dbReference type="EMBL" id="UAPQ01000009">
    <property type="protein sequence ID" value="SPT54073.1"/>
    <property type="molecule type" value="Genomic_DNA"/>
</dbReference>
<evidence type="ECO:0000256" key="1">
    <source>
        <dbReference type="SAM" id="MobiDB-lite"/>
    </source>
</evidence>
<proteinExistence type="predicted"/>
<name>A0ABY1VSQ8_9ACTO</name>
<accession>A0ABY1VSQ8</accession>
<gene>
    <name evidence="2" type="ORF">NCTC11535_01770</name>
</gene>